<feature type="active site" description="Charge relay system" evidence="8">
    <location>
        <position position="233"/>
    </location>
</feature>
<sequence>MRTSVLALTAAGSLAAGLGITLGAPASAAPAPTAGASSPRYEPAMVEALAADLGTDTSGAIDRLDAQARQQKQLDRLDGRGVEADGAFFDAAGRLTVNVADRTEAAQVREAGLRARIPARGEAALTEIKAALDASASRTAPAGVASWGVDVAGDTVTVALSGSRGSADAAFLKKAASYGEAVRVVKDEGTLSPQAVVPPGSRMTLNNNDNSWCSVGYGARNSSGKQFLVTAGHCVASGPGLYFNRSRFAVGTYSRYAEGRDSVDMGLATLDSGSSIGTAVGTWGNGSSVAVRGSQRAATGAALCKSGSTTGWTCGRVKGYNVSVTYTNPNTGTRTYVSGLGTSTVCTEGGDSGGAYISGNQAQGMTSGGPTNQQCGGPDDEGSSYFQPLDDTLRYYGLTLNTN</sequence>
<dbReference type="SUPFAM" id="SSF50494">
    <property type="entry name" value="Trypsin-like serine proteases"/>
    <property type="match status" value="1"/>
</dbReference>
<dbReference type="InterPro" id="IPR033116">
    <property type="entry name" value="TRYPSIN_SER"/>
</dbReference>
<organism evidence="12 13">
    <name type="scientific">Streptomyces albus (strain ATCC 21838 / DSM 41398 / FERM P-419 / JCM 4703 / NBRC 107858)</name>
    <dbReference type="NCBI Taxonomy" id="1081613"/>
    <lineage>
        <taxon>Bacteria</taxon>
        <taxon>Bacillati</taxon>
        <taxon>Actinomycetota</taxon>
        <taxon>Actinomycetes</taxon>
        <taxon>Kitasatosporales</taxon>
        <taxon>Streptomycetaceae</taxon>
        <taxon>Streptomyces</taxon>
    </lineage>
</organism>
<feature type="disulfide bond" evidence="9">
    <location>
        <begin position="346"/>
        <end position="375"/>
    </location>
</feature>
<dbReference type="Gene3D" id="2.40.10.10">
    <property type="entry name" value="Trypsin-like serine proteases"/>
    <property type="match status" value="2"/>
</dbReference>
<feature type="signal peptide" evidence="10">
    <location>
        <begin position="1"/>
        <end position="28"/>
    </location>
</feature>
<dbReference type="AlphaFoldDB" id="A0A0B5EMV6"/>
<dbReference type="EMBL" id="CP010519">
    <property type="protein sequence ID" value="AJE83843.1"/>
    <property type="molecule type" value="Genomic_DNA"/>
</dbReference>
<keyword evidence="4" id="KW-0378">Hydrolase</keyword>
<dbReference type="CDD" id="cd21112">
    <property type="entry name" value="alphaLP-like"/>
    <property type="match status" value="1"/>
</dbReference>
<evidence type="ECO:0000256" key="6">
    <source>
        <dbReference type="ARBA" id="ARBA00023145"/>
    </source>
</evidence>
<accession>A0A0B5EMV6</accession>
<evidence type="ECO:0000256" key="1">
    <source>
        <dbReference type="ARBA" id="ARBA00007664"/>
    </source>
</evidence>
<dbReference type="InterPro" id="IPR035070">
    <property type="entry name" value="Streptogrisin_prodomain"/>
</dbReference>
<dbReference type="InterPro" id="IPR018114">
    <property type="entry name" value="TRYPSIN_HIS"/>
</dbReference>
<dbReference type="InterPro" id="IPR001316">
    <property type="entry name" value="Pept_S1A_streptogrisin"/>
</dbReference>
<protein>
    <submittedName>
        <fullName evidence="12">Peptidase S1 and S6 chymotrypsin/Hap</fullName>
    </submittedName>
</protein>
<proteinExistence type="inferred from homology"/>
<evidence type="ECO:0000256" key="4">
    <source>
        <dbReference type="ARBA" id="ARBA00022801"/>
    </source>
</evidence>
<dbReference type="Pfam" id="PF02983">
    <property type="entry name" value="Pro_Al_protease"/>
    <property type="match status" value="1"/>
</dbReference>
<dbReference type="PRINTS" id="PR00861">
    <property type="entry name" value="ALYTICPTASE"/>
</dbReference>
<name>A0A0B5EMV6_STRA4</name>
<evidence type="ECO:0000313" key="13">
    <source>
        <dbReference type="Proteomes" id="UP000031523"/>
    </source>
</evidence>
<dbReference type="PIRSF" id="PIRSF001134">
    <property type="entry name" value="Streptogrisin"/>
    <property type="match status" value="1"/>
</dbReference>
<reference evidence="12 13" key="1">
    <citation type="submission" date="2015-01" db="EMBL/GenBank/DDBJ databases">
        <title>Enhanced salinomycin production by adjusting the supply of polyketide extender units in Streptomyce albus DSM 41398.</title>
        <authorList>
            <person name="Lu C."/>
        </authorList>
    </citation>
    <scope>NUCLEOTIDE SEQUENCE [LARGE SCALE GENOMIC DNA]</scope>
    <source>
        <strain evidence="13">ATCC 21838 / DSM 41398 / FERM P-419 / JCM 4703 / NBRC 107858</strain>
    </source>
</reference>
<evidence type="ECO:0000256" key="8">
    <source>
        <dbReference type="PIRSR" id="PIRSR001134-1"/>
    </source>
</evidence>
<comment type="similarity">
    <text evidence="1">Belongs to the peptidase S1 family.</text>
</comment>
<evidence type="ECO:0000256" key="2">
    <source>
        <dbReference type="ARBA" id="ARBA00022670"/>
    </source>
</evidence>
<feature type="active site" description="Charge relay system" evidence="8">
    <location>
        <position position="352"/>
    </location>
</feature>
<dbReference type="PROSITE" id="PS00135">
    <property type="entry name" value="TRYPSIN_SER"/>
    <property type="match status" value="1"/>
</dbReference>
<keyword evidence="7 9" id="KW-1015">Disulfide bond</keyword>
<keyword evidence="2" id="KW-0645">Protease</keyword>
<gene>
    <name evidence="12" type="ORF">SLNWT_3467</name>
</gene>
<dbReference type="GO" id="GO:0006508">
    <property type="term" value="P:proteolysis"/>
    <property type="evidence" value="ECO:0007669"/>
    <property type="project" value="UniProtKB-KW"/>
</dbReference>
<feature type="active site" description="Charge relay system" evidence="8">
    <location>
        <position position="264"/>
    </location>
</feature>
<dbReference type="Gene3D" id="3.30.300.50">
    <property type="match status" value="2"/>
</dbReference>
<dbReference type="PROSITE" id="PS00134">
    <property type="entry name" value="TRYPSIN_HIS"/>
    <property type="match status" value="1"/>
</dbReference>
<dbReference type="KEGG" id="sals:SLNWT_3467"/>
<dbReference type="InterPro" id="IPR004236">
    <property type="entry name" value="Pept_S1_alpha_lytic"/>
</dbReference>
<dbReference type="GO" id="GO:0004252">
    <property type="term" value="F:serine-type endopeptidase activity"/>
    <property type="evidence" value="ECO:0007669"/>
    <property type="project" value="InterPro"/>
</dbReference>
<dbReference type="Proteomes" id="UP000031523">
    <property type="component" value="Chromosome"/>
</dbReference>
<evidence type="ECO:0000256" key="5">
    <source>
        <dbReference type="ARBA" id="ARBA00022825"/>
    </source>
</evidence>
<evidence type="ECO:0000256" key="10">
    <source>
        <dbReference type="SAM" id="SignalP"/>
    </source>
</evidence>
<feature type="chain" id="PRO_5002101055" evidence="10">
    <location>
        <begin position="29"/>
        <end position="403"/>
    </location>
</feature>
<feature type="domain" description="Peptidase S1A alpha-lytic prodomain" evidence="11">
    <location>
        <begin position="122"/>
        <end position="176"/>
    </location>
</feature>
<feature type="disulfide bond" evidence="9">
    <location>
        <begin position="213"/>
        <end position="234"/>
    </location>
</feature>
<keyword evidence="5" id="KW-0720">Serine protease</keyword>
<keyword evidence="6" id="KW-0865">Zymogen</keyword>
<dbReference type="GO" id="GO:0005576">
    <property type="term" value="C:extracellular region"/>
    <property type="evidence" value="ECO:0007669"/>
    <property type="project" value="InterPro"/>
</dbReference>
<dbReference type="InterPro" id="IPR009003">
    <property type="entry name" value="Peptidase_S1_PA"/>
</dbReference>
<evidence type="ECO:0000256" key="7">
    <source>
        <dbReference type="ARBA" id="ARBA00023157"/>
    </source>
</evidence>
<dbReference type="InterPro" id="IPR043504">
    <property type="entry name" value="Peptidase_S1_PA_chymotrypsin"/>
</dbReference>
<evidence type="ECO:0000259" key="11">
    <source>
        <dbReference type="Pfam" id="PF02983"/>
    </source>
</evidence>
<feature type="disulfide bond" evidence="9">
    <location>
        <begin position="304"/>
        <end position="314"/>
    </location>
</feature>
<evidence type="ECO:0000256" key="9">
    <source>
        <dbReference type="PIRSR" id="PIRSR001134-2"/>
    </source>
</evidence>
<evidence type="ECO:0000256" key="3">
    <source>
        <dbReference type="ARBA" id="ARBA00022729"/>
    </source>
</evidence>
<keyword evidence="13" id="KW-1185">Reference proteome</keyword>
<evidence type="ECO:0000313" key="12">
    <source>
        <dbReference type="EMBL" id="AJE83843.1"/>
    </source>
</evidence>
<keyword evidence="3 10" id="KW-0732">Signal</keyword>